<reference evidence="1 2" key="1">
    <citation type="submission" date="2020-04" db="EMBL/GenBank/DDBJ databases">
        <authorList>
            <person name="Klaysubun C."/>
            <person name="Duangmal K."/>
            <person name="Lipun K."/>
        </authorList>
    </citation>
    <scope>NUCLEOTIDE SEQUENCE [LARGE SCALE GENOMIC DNA]</scope>
    <source>
        <strain evidence="1 2">DSM 45300</strain>
    </source>
</reference>
<dbReference type="RefSeq" id="WP_169414970.1">
    <property type="nucleotide sequence ID" value="NZ_JAAXKZ010000103.1"/>
</dbReference>
<dbReference type="AlphaFoldDB" id="A0A848DP44"/>
<protein>
    <submittedName>
        <fullName evidence="1">Uncharacterized protein</fullName>
    </submittedName>
</protein>
<name>A0A848DP44_9PSEU</name>
<evidence type="ECO:0000313" key="1">
    <source>
        <dbReference type="EMBL" id="NMH94283.1"/>
    </source>
</evidence>
<accession>A0A848DP44</accession>
<organism evidence="1 2">
    <name type="scientific">Pseudonocardia bannensis</name>
    <dbReference type="NCBI Taxonomy" id="630973"/>
    <lineage>
        <taxon>Bacteria</taxon>
        <taxon>Bacillati</taxon>
        <taxon>Actinomycetota</taxon>
        <taxon>Actinomycetes</taxon>
        <taxon>Pseudonocardiales</taxon>
        <taxon>Pseudonocardiaceae</taxon>
        <taxon>Pseudonocardia</taxon>
    </lineage>
</organism>
<dbReference type="Proteomes" id="UP000586918">
    <property type="component" value="Unassembled WGS sequence"/>
</dbReference>
<keyword evidence="2" id="KW-1185">Reference proteome</keyword>
<comment type="caution">
    <text evidence="1">The sequence shown here is derived from an EMBL/GenBank/DDBJ whole genome shotgun (WGS) entry which is preliminary data.</text>
</comment>
<evidence type="ECO:0000313" key="2">
    <source>
        <dbReference type="Proteomes" id="UP000586918"/>
    </source>
</evidence>
<gene>
    <name evidence="1" type="ORF">HF519_22420</name>
</gene>
<sequence>MPVPTRLVAIAVSPMELLRPESDLARLVRGAGQVDLLTACEDGPVGAERTVTSYLDYPDYDDEDEDEVSSGDDPDELLWLPAHAEPVDEVRSAVARLDLPDLRLHRLGLRSPLGPGTEPDLVAALSELVGFDPEPGVYCLAPASAPGDPNRSVVVRAAQRIARVYGLPMLRYRCLALSVVADPP</sequence>
<proteinExistence type="predicted"/>
<dbReference type="EMBL" id="JAAXKZ010000103">
    <property type="protein sequence ID" value="NMH94283.1"/>
    <property type="molecule type" value="Genomic_DNA"/>
</dbReference>